<dbReference type="OrthoDB" id="2423517at2759"/>
<reference evidence="1" key="1">
    <citation type="submission" date="2020-04" db="EMBL/GenBank/DDBJ databases">
        <authorList>
            <person name="Alioto T."/>
            <person name="Alioto T."/>
            <person name="Gomez Garrido J."/>
        </authorList>
    </citation>
    <scope>NUCLEOTIDE SEQUENCE</scope>
    <source>
        <strain evidence="1">A484AB</strain>
    </source>
</reference>
<evidence type="ECO:0000313" key="1">
    <source>
        <dbReference type="EMBL" id="CAB4013274.1"/>
    </source>
</evidence>
<gene>
    <name evidence="1" type="ORF">PACLA_8A042813</name>
</gene>
<comment type="caution">
    <text evidence="1">The sequence shown here is derived from an EMBL/GenBank/DDBJ whole genome shotgun (WGS) entry which is preliminary data.</text>
</comment>
<keyword evidence="2" id="KW-1185">Reference proteome</keyword>
<dbReference type="PANTHER" id="PTHR33845">
    <property type="entry name" value="C2H2-TYPE DOMAIN-CONTAINING PROTEIN"/>
    <property type="match status" value="1"/>
</dbReference>
<organism evidence="1 2">
    <name type="scientific">Paramuricea clavata</name>
    <name type="common">Red gorgonian</name>
    <name type="synonym">Violescent sea-whip</name>
    <dbReference type="NCBI Taxonomy" id="317549"/>
    <lineage>
        <taxon>Eukaryota</taxon>
        <taxon>Metazoa</taxon>
        <taxon>Cnidaria</taxon>
        <taxon>Anthozoa</taxon>
        <taxon>Octocorallia</taxon>
        <taxon>Malacalcyonacea</taxon>
        <taxon>Plexauridae</taxon>
        <taxon>Paramuricea</taxon>
    </lineage>
</organism>
<proteinExistence type="predicted"/>
<dbReference type="EMBL" id="CACRXK020007822">
    <property type="protein sequence ID" value="CAB4013274.1"/>
    <property type="molecule type" value="Genomic_DNA"/>
</dbReference>
<dbReference type="Proteomes" id="UP001152795">
    <property type="component" value="Unassembled WGS sequence"/>
</dbReference>
<accession>A0A7D9EPS9</accession>
<evidence type="ECO:0000313" key="2">
    <source>
        <dbReference type="Proteomes" id="UP001152795"/>
    </source>
</evidence>
<sequence length="187" mass="21347">MKFSKEGIRVWRAYGIGPGKLKLWDDFSVPKDYLPPTLEDPHEQHSSLQNHLDCGKHKYTLACETLFDKAIIMYASKLKQRAICDVPQICEGIPVDVVVTPILNMGWALSEKQKTYVLDTYQVGEQTGQKADPVSVSRTMKRARLSSGEPMFTAIEYLMPQQIASSIRMKQQREEGCRWHLNYIPEG</sequence>
<dbReference type="PANTHER" id="PTHR33845:SF1">
    <property type="entry name" value="C2H2-TYPE DOMAIN-CONTAINING PROTEIN"/>
    <property type="match status" value="1"/>
</dbReference>
<protein>
    <submittedName>
        <fullName evidence="1">Uncharacterized protein</fullName>
    </submittedName>
</protein>
<name>A0A7D9EPS9_PARCT</name>
<dbReference type="AlphaFoldDB" id="A0A7D9EPS9"/>